<keyword evidence="3" id="KW-0812">Transmembrane</keyword>
<comment type="caution">
    <text evidence="4">The sequence shown here is derived from an EMBL/GenBank/DDBJ whole genome shotgun (WGS) entry which is preliminary data.</text>
</comment>
<proteinExistence type="predicted"/>
<dbReference type="GO" id="GO:0006888">
    <property type="term" value="P:endoplasmic reticulum to Golgi vesicle-mediated transport"/>
    <property type="evidence" value="ECO:0007669"/>
    <property type="project" value="InterPro"/>
</dbReference>
<accession>A0AAU9MV43</accession>
<name>A0AAU9MV43_9ASTR</name>
<dbReference type="EMBL" id="CAKMRJ010003240">
    <property type="protein sequence ID" value="CAH1429929.1"/>
    <property type="molecule type" value="Genomic_DNA"/>
</dbReference>
<dbReference type="Proteomes" id="UP001157418">
    <property type="component" value="Unassembled WGS sequence"/>
</dbReference>
<keyword evidence="1" id="KW-0653">Protein transport</keyword>
<keyword evidence="3" id="KW-0472">Membrane</keyword>
<dbReference type="GO" id="GO:0005737">
    <property type="term" value="C:cytoplasm"/>
    <property type="evidence" value="ECO:0007669"/>
    <property type="project" value="UniProtKB-ARBA"/>
</dbReference>
<evidence type="ECO:0000313" key="5">
    <source>
        <dbReference type="Proteomes" id="UP001157418"/>
    </source>
</evidence>
<dbReference type="GO" id="GO:0015031">
    <property type="term" value="P:protein transport"/>
    <property type="evidence" value="ECO:0007669"/>
    <property type="project" value="UniProtKB-KW"/>
</dbReference>
<reference evidence="4 5" key="1">
    <citation type="submission" date="2022-01" db="EMBL/GenBank/DDBJ databases">
        <authorList>
            <person name="Xiong W."/>
            <person name="Schranz E."/>
        </authorList>
    </citation>
    <scope>NUCLEOTIDE SEQUENCE [LARGE SCALE GENOMIC DNA]</scope>
</reference>
<sequence length="149" mass="17276">MTDCPFHNGPYMKKTATIPSTSNMQSSCFMKSPWQLCHLPPQQSSSLTTIASNNTICNIRRQYMDTRTQANLSKLKSNHKQELHVHTEQMSLVVEWRRRSDMLERMMKAHKSAFPVWGSQTLEVIAVKWTPITIIFIVSFVLLWSSFKQ</sequence>
<protein>
    <submittedName>
        <fullName evidence="4">Uncharacterized protein</fullName>
    </submittedName>
</protein>
<gene>
    <name evidence="4" type="ORF">LVIROSA_LOCUS16749</name>
</gene>
<dbReference type="GO" id="GO:0005484">
    <property type="term" value="F:SNAP receptor activity"/>
    <property type="evidence" value="ECO:0007669"/>
    <property type="project" value="InterPro"/>
</dbReference>
<evidence type="ECO:0000313" key="4">
    <source>
        <dbReference type="EMBL" id="CAH1429929.1"/>
    </source>
</evidence>
<evidence type="ECO:0000256" key="3">
    <source>
        <dbReference type="SAM" id="Phobius"/>
    </source>
</evidence>
<dbReference type="AlphaFoldDB" id="A0AAU9MV43"/>
<evidence type="ECO:0000256" key="2">
    <source>
        <dbReference type="ARBA" id="ARBA00046280"/>
    </source>
</evidence>
<keyword evidence="5" id="KW-1185">Reference proteome</keyword>
<feature type="transmembrane region" description="Helical" evidence="3">
    <location>
        <begin position="129"/>
        <end position="147"/>
    </location>
</feature>
<organism evidence="4 5">
    <name type="scientific">Lactuca virosa</name>
    <dbReference type="NCBI Taxonomy" id="75947"/>
    <lineage>
        <taxon>Eukaryota</taxon>
        <taxon>Viridiplantae</taxon>
        <taxon>Streptophyta</taxon>
        <taxon>Embryophyta</taxon>
        <taxon>Tracheophyta</taxon>
        <taxon>Spermatophyta</taxon>
        <taxon>Magnoliopsida</taxon>
        <taxon>eudicotyledons</taxon>
        <taxon>Gunneridae</taxon>
        <taxon>Pentapetalae</taxon>
        <taxon>asterids</taxon>
        <taxon>campanulids</taxon>
        <taxon>Asterales</taxon>
        <taxon>Asteraceae</taxon>
        <taxon>Cichorioideae</taxon>
        <taxon>Cichorieae</taxon>
        <taxon>Lactucinae</taxon>
        <taxon>Lactuca</taxon>
    </lineage>
</organism>
<keyword evidence="3" id="KW-1133">Transmembrane helix</keyword>
<dbReference type="GO" id="GO:0012505">
    <property type="term" value="C:endomembrane system"/>
    <property type="evidence" value="ECO:0007669"/>
    <property type="project" value="UniProtKB-SubCell"/>
</dbReference>
<evidence type="ECO:0000256" key="1">
    <source>
        <dbReference type="ARBA" id="ARBA00022927"/>
    </source>
</evidence>
<keyword evidence="1" id="KW-0813">Transport</keyword>
<comment type="subcellular location">
    <subcellularLocation>
        <location evidence="2">Endomembrane system</location>
        <topology evidence="2">Single-pass type IV membrane protein</topology>
    </subcellularLocation>
</comment>
<dbReference type="GO" id="GO:0006890">
    <property type="term" value="P:retrograde vesicle-mediated transport, Golgi to endoplasmic reticulum"/>
    <property type="evidence" value="ECO:0007669"/>
    <property type="project" value="InterPro"/>
</dbReference>
<dbReference type="PANTHER" id="PTHR45837">
    <property type="entry name" value="VESICLE-TRAFFICKING PROTEIN SEC22B"/>
    <property type="match status" value="1"/>
</dbReference>
<dbReference type="InterPro" id="IPR044565">
    <property type="entry name" value="Sec22"/>
</dbReference>